<dbReference type="Proteomes" id="UP001055811">
    <property type="component" value="Linkage Group LG08"/>
</dbReference>
<evidence type="ECO:0000313" key="2">
    <source>
        <dbReference type="Proteomes" id="UP001055811"/>
    </source>
</evidence>
<name>A0ACB8ZU07_CICIN</name>
<proteinExistence type="predicted"/>
<comment type="caution">
    <text evidence="1">The sequence shown here is derived from an EMBL/GenBank/DDBJ whole genome shotgun (WGS) entry which is preliminary data.</text>
</comment>
<organism evidence="1 2">
    <name type="scientific">Cichorium intybus</name>
    <name type="common">Chicory</name>
    <dbReference type="NCBI Taxonomy" id="13427"/>
    <lineage>
        <taxon>Eukaryota</taxon>
        <taxon>Viridiplantae</taxon>
        <taxon>Streptophyta</taxon>
        <taxon>Embryophyta</taxon>
        <taxon>Tracheophyta</taxon>
        <taxon>Spermatophyta</taxon>
        <taxon>Magnoliopsida</taxon>
        <taxon>eudicotyledons</taxon>
        <taxon>Gunneridae</taxon>
        <taxon>Pentapetalae</taxon>
        <taxon>asterids</taxon>
        <taxon>campanulids</taxon>
        <taxon>Asterales</taxon>
        <taxon>Asteraceae</taxon>
        <taxon>Cichorioideae</taxon>
        <taxon>Cichorieae</taxon>
        <taxon>Cichoriinae</taxon>
        <taxon>Cichorium</taxon>
    </lineage>
</organism>
<reference evidence="1 2" key="2">
    <citation type="journal article" date="2022" name="Mol. Ecol. Resour.">
        <title>The genomes of chicory, endive, great burdock and yacon provide insights into Asteraceae paleo-polyploidization history and plant inulin production.</title>
        <authorList>
            <person name="Fan W."/>
            <person name="Wang S."/>
            <person name="Wang H."/>
            <person name="Wang A."/>
            <person name="Jiang F."/>
            <person name="Liu H."/>
            <person name="Zhao H."/>
            <person name="Xu D."/>
            <person name="Zhang Y."/>
        </authorList>
    </citation>
    <scope>NUCLEOTIDE SEQUENCE [LARGE SCALE GENOMIC DNA]</scope>
    <source>
        <strain evidence="2">cv. Punajuju</strain>
        <tissue evidence="1">Leaves</tissue>
    </source>
</reference>
<reference evidence="2" key="1">
    <citation type="journal article" date="2022" name="Mol. Ecol. Resour.">
        <title>The genomes of chicory, endive, great burdock and yacon provide insights into Asteraceae palaeo-polyploidization history and plant inulin production.</title>
        <authorList>
            <person name="Fan W."/>
            <person name="Wang S."/>
            <person name="Wang H."/>
            <person name="Wang A."/>
            <person name="Jiang F."/>
            <person name="Liu H."/>
            <person name="Zhao H."/>
            <person name="Xu D."/>
            <person name="Zhang Y."/>
        </authorList>
    </citation>
    <scope>NUCLEOTIDE SEQUENCE [LARGE SCALE GENOMIC DNA]</scope>
    <source>
        <strain evidence="2">cv. Punajuju</strain>
    </source>
</reference>
<protein>
    <submittedName>
        <fullName evidence="1">Uncharacterized protein</fullName>
    </submittedName>
</protein>
<gene>
    <name evidence="1" type="ORF">L2E82_45680</name>
</gene>
<keyword evidence="2" id="KW-1185">Reference proteome</keyword>
<evidence type="ECO:0000313" key="1">
    <source>
        <dbReference type="EMBL" id="KAI3701037.1"/>
    </source>
</evidence>
<dbReference type="EMBL" id="CM042016">
    <property type="protein sequence ID" value="KAI3701037.1"/>
    <property type="molecule type" value="Genomic_DNA"/>
</dbReference>
<accession>A0ACB8ZU07</accession>
<sequence>MPLNFCLPKCLGYGADLRIALVFSRVIDDMLEGVSLEENINAFMIVEDPLEDNSNVFVLYDKIVAEALVLASNIDVNNIVVVFSLLLWDMKIYCMILWDMKVKALGISPHPTRVGLLKGT</sequence>